<proteinExistence type="predicted"/>
<evidence type="ECO:0000313" key="3">
    <source>
        <dbReference type="Proteomes" id="UP000182135"/>
    </source>
</evidence>
<evidence type="ECO:0000313" key="4">
    <source>
        <dbReference type="Proteomes" id="UP000246114"/>
    </source>
</evidence>
<accession>A0A1I2NTC0</accession>
<dbReference type="SUPFAM" id="SSF160148">
    <property type="entry name" value="CPE0013-like"/>
    <property type="match status" value="1"/>
</dbReference>
<dbReference type="PANTHER" id="PTHR39450">
    <property type="entry name" value="MOLYBDOPTERIN OXIDOREDUCTASE, 4FE-4S CLUSTER-BINDING SUBUNIT"/>
    <property type="match status" value="1"/>
</dbReference>
<dbReference type="STRING" id="1529.SAMN04487885_12415"/>
<dbReference type="InterPro" id="IPR012460">
    <property type="entry name" value="DUF1667"/>
</dbReference>
<reference evidence="2 3" key="1">
    <citation type="submission" date="2016-10" db="EMBL/GenBank/DDBJ databases">
        <authorList>
            <person name="de Groot N.N."/>
        </authorList>
    </citation>
    <scope>NUCLEOTIDE SEQUENCE [LARGE SCALE GENOMIC DNA]</scope>
    <source>
        <strain evidence="2 3">NLAE-zl-G419</strain>
    </source>
</reference>
<dbReference type="EMBL" id="QAMZ01000018">
    <property type="protein sequence ID" value="PWL54785.1"/>
    <property type="molecule type" value="Genomic_DNA"/>
</dbReference>
<dbReference type="AlphaFoldDB" id="A0A1I2NTC0"/>
<organism evidence="2 3">
    <name type="scientific">Clostridium cadaveris</name>
    <dbReference type="NCBI Taxonomy" id="1529"/>
    <lineage>
        <taxon>Bacteria</taxon>
        <taxon>Bacillati</taxon>
        <taxon>Bacillota</taxon>
        <taxon>Clostridia</taxon>
        <taxon>Eubacteriales</taxon>
        <taxon>Clostridiaceae</taxon>
        <taxon>Clostridium</taxon>
    </lineage>
</organism>
<dbReference type="Proteomes" id="UP000246114">
    <property type="component" value="Unassembled WGS sequence"/>
</dbReference>
<dbReference type="eggNOG" id="COG3862">
    <property type="taxonomic scope" value="Bacteria"/>
</dbReference>
<keyword evidence="3" id="KW-1185">Reference proteome</keyword>
<dbReference type="EMBL" id="FOOE01000024">
    <property type="protein sequence ID" value="SFG07215.1"/>
    <property type="molecule type" value="Genomic_DNA"/>
</dbReference>
<dbReference type="Proteomes" id="UP000182135">
    <property type="component" value="Unassembled WGS sequence"/>
</dbReference>
<evidence type="ECO:0000313" key="2">
    <source>
        <dbReference type="EMBL" id="SFG07215.1"/>
    </source>
</evidence>
<dbReference type="InterPro" id="IPR036593">
    <property type="entry name" value="CPE0013-like_sf"/>
</dbReference>
<dbReference type="Pfam" id="PF07892">
    <property type="entry name" value="DUF1667"/>
    <property type="match status" value="1"/>
</dbReference>
<dbReference type="SUPFAM" id="SSF53706">
    <property type="entry name" value="Formate dehydrogenase/DMSO reductase, domains 1-3"/>
    <property type="match status" value="1"/>
</dbReference>
<sequence length="122" mass="12905">MEVRELICIGCPMGCNLKVEIKDGEAVSVSGNTCKIGENYAKKEVSNPTRVVTSTLKVDGGTVDMVPVKTEADIPKGKIFDVVRSLKGCTIKAPIKVGEVVVENVAGTGINIISTRSIEAKN</sequence>
<dbReference type="PANTHER" id="PTHR39450:SF1">
    <property type="entry name" value="DUF1667 DOMAIN-CONTAINING PROTEIN"/>
    <property type="match status" value="1"/>
</dbReference>
<dbReference type="OrthoDB" id="9811531at2"/>
<dbReference type="GeneID" id="90545494"/>
<dbReference type="Gene3D" id="3.10.530.10">
    <property type="entry name" value="CPE0013-like"/>
    <property type="match status" value="1"/>
</dbReference>
<protein>
    <submittedName>
        <fullName evidence="2">CxxC motif-containing protein</fullName>
    </submittedName>
    <submittedName>
        <fullName evidence="1">DUF1667 domain-containing protein</fullName>
    </submittedName>
</protein>
<evidence type="ECO:0000313" key="1">
    <source>
        <dbReference type="EMBL" id="PWL54785.1"/>
    </source>
</evidence>
<gene>
    <name evidence="1" type="ORF">DBY38_03110</name>
    <name evidence="2" type="ORF">SAMN04487885_12415</name>
</gene>
<dbReference type="RefSeq" id="WP_027639584.1">
    <property type="nucleotide sequence ID" value="NZ_BAAACD010000043.1"/>
</dbReference>
<reference evidence="1 4" key="2">
    <citation type="submission" date="2018-03" db="EMBL/GenBank/DDBJ databases">
        <title>The uncultured portion of the human microbiome is neutrally assembled.</title>
        <authorList>
            <person name="Jeraldo P."/>
            <person name="Boardman L."/>
            <person name="White B.A."/>
            <person name="Nelson H."/>
            <person name="Goldenfeld N."/>
            <person name="Chia N."/>
        </authorList>
    </citation>
    <scope>NUCLEOTIDE SEQUENCE [LARGE SCALE GENOMIC DNA]</scope>
    <source>
        <strain evidence="1">CIM:MAG 903</strain>
    </source>
</reference>
<name>A0A1I2NTC0_9CLOT</name>